<evidence type="ECO:0000256" key="2">
    <source>
        <dbReference type="ARBA" id="ARBA00022553"/>
    </source>
</evidence>
<keyword evidence="4" id="KW-0511">Multifunctional enzyme</keyword>
<dbReference type="Gene3D" id="3.30.300.30">
    <property type="match status" value="1"/>
</dbReference>
<accession>A0ABP1DCE3</accession>
<dbReference type="CDD" id="cd19542">
    <property type="entry name" value="CT_NRPS-like"/>
    <property type="match status" value="1"/>
</dbReference>
<dbReference type="SUPFAM" id="SSF52777">
    <property type="entry name" value="CoA-dependent acyltransferases"/>
    <property type="match status" value="7"/>
</dbReference>
<dbReference type="InterPro" id="IPR023213">
    <property type="entry name" value="CAT-like_dom_sf"/>
</dbReference>
<dbReference type="InterPro" id="IPR010071">
    <property type="entry name" value="AA_adenyl_dom"/>
</dbReference>
<organism evidence="6 7">
    <name type="scientific">Somion occarium</name>
    <dbReference type="NCBI Taxonomy" id="3059160"/>
    <lineage>
        <taxon>Eukaryota</taxon>
        <taxon>Fungi</taxon>
        <taxon>Dikarya</taxon>
        <taxon>Basidiomycota</taxon>
        <taxon>Agaricomycotina</taxon>
        <taxon>Agaricomycetes</taxon>
        <taxon>Polyporales</taxon>
        <taxon>Cerrenaceae</taxon>
        <taxon>Somion</taxon>
    </lineage>
</organism>
<protein>
    <recommendedName>
        <fullName evidence="5">Carrier domain-containing protein</fullName>
    </recommendedName>
</protein>
<dbReference type="InterPro" id="IPR042099">
    <property type="entry name" value="ANL_N_sf"/>
</dbReference>
<name>A0ABP1DCE3_9APHY</name>
<evidence type="ECO:0000256" key="1">
    <source>
        <dbReference type="ARBA" id="ARBA00022450"/>
    </source>
</evidence>
<dbReference type="Gene3D" id="3.30.559.10">
    <property type="entry name" value="Chloramphenicol acetyltransferase-like domain"/>
    <property type="match status" value="3"/>
</dbReference>
<dbReference type="Proteomes" id="UP001497453">
    <property type="component" value="Chromosome 3"/>
</dbReference>
<dbReference type="Pfam" id="PF00550">
    <property type="entry name" value="PP-binding"/>
    <property type="match status" value="3"/>
</dbReference>
<evidence type="ECO:0000259" key="5">
    <source>
        <dbReference type="PROSITE" id="PS50075"/>
    </source>
</evidence>
<dbReference type="PANTHER" id="PTHR45527">
    <property type="entry name" value="NONRIBOSOMAL PEPTIDE SYNTHETASE"/>
    <property type="match status" value="1"/>
</dbReference>
<keyword evidence="7" id="KW-1185">Reference proteome</keyword>
<evidence type="ECO:0000256" key="4">
    <source>
        <dbReference type="ARBA" id="ARBA00023268"/>
    </source>
</evidence>
<dbReference type="Gene3D" id="3.40.50.12780">
    <property type="entry name" value="N-terminal domain of ligase-like"/>
    <property type="match status" value="1"/>
</dbReference>
<feature type="domain" description="Carrier" evidence="5">
    <location>
        <begin position="808"/>
        <end position="885"/>
    </location>
</feature>
<dbReference type="Pfam" id="PF00668">
    <property type="entry name" value="Condensation"/>
    <property type="match status" value="3"/>
</dbReference>
<evidence type="ECO:0000313" key="7">
    <source>
        <dbReference type="Proteomes" id="UP001497453"/>
    </source>
</evidence>
<dbReference type="EMBL" id="OZ037946">
    <property type="protein sequence ID" value="CAL1704678.1"/>
    <property type="molecule type" value="Genomic_DNA"/>
</dbReference>
<dbReference type="NCBIfam" id="TIGR01733">
    <property type="entry name" value="AA-adenyl-dom"/>
    <property type="match status" value="1"/>
</dbReference>
<evidence type="ECO:0000256" key="3">
    <source>
        <dbReference type="ARBA" id="ARBA00022598"/>
    </source>
</evidence>
<gene>
    <name evidence="6" type="ORF">GFSPODELE1_LOCUS5096</name>
</gene>
<dbReference type="InterPro" id="IPR020845">
    <property type="entry name" value="AMP-binding_CS"/>
</dbReference>
<keyword evidence="1" id="KW-0596">Phosphopantetheine</keyword>
<dbReference type="Gene3D" id="1.10.1200.10">
    <property type="entry name" value="ACP-like"/>
    <property type="match status" value="3"/>
</dbReference>
<feature type="domain" description="Carrier" evidence="5">
    <location>
        <begin position="1356"/>
        <end position="1429"/>
    </location>
</feature>
<keyword evidence="2" id="KW-0597">Phosphoprotein</keyword>
<dbReference type="InterPro" id="IPR000873">
    <property type="entry name" value="AMP-dep_synth/lig_dom"/>
</dbReference>
<sequence>MSNPPTLETMDACPSPGLLRCRKVLEGYKHHDIPDLSARRFPPGVVHARAARLTTSLSSAVGQPTTGVVYATLLVAICRVLGAYCHCNDVLLALVQDGQTQLRPIRVFWDETQSWSDLVYSLADVIDSNSLPEASLTDLQEILGMNEKQSPCHATVRLSATPTSSCDLGISLAFSFDHTSLLLSAAATDAVLHTSGLELLVSQVGALFEHGLRDSSRPLARLPDLPQDLLSVYEKLTLDERAKYYHRIPQVKMTTDHLILRAKENPNGIALRWYPYISPDENISSLPFDSLTYLEWDRLANRFGRWLLRKGLQLEDRVAVCMQRNTWFHIAFAGILRAGGCYVPIDPELPDERQTFIAKDSNARFVLTSSKLSSFGLFGSNAVDTDDPTEQALILEESAEALQIPGPDNLSYLLYTSGTTGTPKGCLLTHKGLTEASWAIGDMSAQVAMDDPANGGYLSVASVAFDVHLSEILAPLTTGFPIVSAPRALLLEDLPFYIKELHISHIGIVPSLIEATMNAVQDDVDSGHLTSLRYLASGGEKMSNAILDKWGNHPIVKLANFYGPSEATIGCAARFMNRLTPRANIGRTFASVSSYVVDENMNIVLRGNPGELVVEGPLVGRGYIGRPDLTEKVFLDFPEKGQGRWAYRTGDLVRMMPDQTLEILGRIDTQIKLRGVRIESEGISSIVRNAALPDLTLDVVTVLAKHPSIGTDQLVTFIAWDASVPIGIRKSKAPSYVSPPAGLLDRIHEACDQHLASYMRPSHIISLNWIPLNPNLKVDAKTLVQVFVNLDVDTLTRAARDEADGDDEPLIEDEKEILAVVADHLGFPVDKLGPHSNLFEWGLDSMGAIKLAAHLRTTFRVKISAADIMRDPTARGVAGQVRKDTSSSKPSFVKQFSQTWHEEVVQTFPSVQVDNVLPPFPVQEGVLSRSSEIRTMYVQHVLLECKQDTSVSGLRDSWHATMKGRDILRTIFFFGRDLVQIVLHPDQCQVPWNEKTTPIEDTESFREDFLSTDAPLIATDINSHLSDIPLFRLTLYTSPSSKQFLAVSIHHSLFDGISLPLLLADAERAYLGQSLQPSPSPDSVLDSIASIDMEKAREHWARMFSGYDWRKTSFRVATESKMSMISVPFSMSLSALQRKASAQRTTIQALLMSAYGYLIATSMYGEDDVVFGVIRSGRLLPVEGIDTAPYPLLSVTPARVNFTQSEGVLREVQRNISSSVDFEHVPLGRVAQWVRSGKPLFETLFSVSYKDEGESSIWSAVGSQNPEPEYILAVEVVLDSEADRLVVHTGYTAKDLSPYVAEGIAQRMEEVVLQLSDDDTRERLLSAVLGSRTATPDTEGTVDVEDPISDKGPLDEALVETLRKTISDFLRLDADLLTIDTSLIGLGLDSIRSVGLSRVIRAQGYKISSVDLMKYSTVRRLASFLVNQKTGNVDDARVSRSAEHPAFNQELASLQKAVDVDSCKLSSDDVVKIFPTTMLQAGMLSQTVSSDGRRYFHVFPLRLKEGTDVSRVRESWLKVLQGHSILRTSFHFVSDQGVWAQAVHTVSDLKWSEGPTRGAEDYLQELIASKHWEGGEGFRELPFYLHLMADSESDHKILILIMHHALYDGISINILLDLVQAAYYGEAGGPSTQFFDVLPQVIREERQGTPFWLRKLRNLDNVKSLPRRHEVAEGLSHVATHAIAVDRNTIENIRRTAAVTIQSITQVAYGKLLAVLTSSRDVIFGHVVSGRSIPGAEDVLGPMLNTIPSRIQLSDKLSNLDLTKIVHANNIDALPWQHASLRAIHQALAVAELWDSLFVFQPAQPSHLSGAPIWEFDTSEEEIDANIQYALNVEIHEMESGFTVQAACSAEVMDLAELKDALDRYGKTLVHLIHHVDQSCMEDISEVPANIVPTIKDQTREISDEDSIDISGEDFTTLCDILVAATKMSHDHIHAGTHLIALGVDSITAIQIAGKYRRLGVRLRAEDILRSKTVADVLRKIRSSSTAVEAPVQSPQSISASVPVSEASAISAHFDVESQSLIEDITVASPGIKWLIGAWQNSNRSRFQHAFAYRLPSDANVGKLRHAWISLLERHAILRSTIASAASANEPRLVIFKPEPSLLISTWEEITLDDVSVPEEEIATIMKQLVSSPPNLKKPPTRAKFVSAQAAKYVILYMNHFQYDAWSLPLLVDDFTRLYASESCSSSNALVPWLHTTTAKDATLTEQRRYWQSIFTSPFRSSFFPALNEHGGSRNGRFVHTDEHAIADATKLQNRARIEGLSLNAVFLAAWSKLQSKYTANADSTFGLWHSGRSATFDQIERLAVSCMNVLPMHVSNSQSKALLELAHQIQDDLRKRTSAVEQTDLAHLDQWVSGGGKPLCNVYVNIVKVAPDVEGSEASQSFFTGLEVPYFVPNGPVSDDDFVEKLKVTELVQDDIMIDIVAMPSGAILMSLETWENVIGTSQAEKIVAEWAKLVRDALA</sequence>
<dbReference type="InterPro" id="IPR001242">
    <property type="entry name" value="Condensation_dom"/>
</dbReference>
<proteinExistence type="predicted"/>
<dbReference type="SUPFAM" id="SSF47336">
    <property type="entry name" value="ACP-like"/>
    <property type="match status" value="3"/>
</dbReference>
<feature type="domain" description="Carrier" evidence="5">
    <location>
        <begin position="1912"/>
        <end position="1985"/>
    </location>
</feature>
<reference evidence="7" key="1">
    <citation type="submission" date="2024-04" db="EMBL/GenBank/DDBJ databases">
        <authorList>
            <person name="Shaw F."/>
            <person name="Minotto A."/>
        </authorList>
    </citation>
    <scope>NUCLEOTIDE SEQUENCE [LARGE SCALE GENOMIC DNA]</scope>
</reference>
<dbReference type="InterPro" id="IPR045851">
    <property type="entry name" value="AMP-bd_C_sf"/>
</dbReference>
<dbReference type="PROSITE" id="PS00455">
    <property type="entry name" value="AMP_BINDING"/>
    <property type="match status" value="1"/>
</dbReference>
<dbReference type="InterPro" id="IPR020806">
    <property type="entry name" value="PKS_PP-bd"/>
</dbReference>
<dbReference type="InterPro" id="IPR036736">
    <property type="entry name" value="ACP-like_sf"/>
</dbReference>
<dbReference type="Pfam" id="PF00501">
    <property type="entry name" value="AMP-binding"/>
    <property type="match status" value="1"/>
</dbReference>
<dbReference type="SMART" id="SM00823">
    <property type="entry name" value="PKS_PP"/>
    <property type="match status" value="3"/>
</dbReference>
<dbReference type="SUPFAM" id="SSF56801">
    <property type="entry name" value="Acetyl-CoA synthetase-like"/>
    <property type="match status" value="1"/>
</dbReference>
<keyword evidence="3" id="KW-0436">Ligase</keyword>
<evidence type="ECO:0000313" key="6">
    <source>
        <dbReference type="EMBL" id="CAL1704678.1"/>
    </source>
</evidence>
<dbReference type="Gene3D" id="3.30.559.30">
    <property type="entry name" value="Nonribosomal peptide synthetase, condensation domain"/>
    <property type="match status" value="3"/>
</dbReference>
<dbReference type="PROSITE" id="PS50075">
    <property type="entry name" value="CARRIER"/>
    <property type="match status" value="3"/>
</dbReference>
<dbReference type="PANTHER" id="PTHR45527:SF1">
    <property type="entry name" value="FATTY ACID SYNTHASE"/>
    <property type="match status" value="1"/>
</dbReference>
<dbReference type="InterPro" id="IPR009081">
    <property type="entry name" value="PP-bd_ACP"/>
</dbReference>
<dbReference type="SMART" id="SM01294">
    <property type="entry name" value="PKS_PP_betabranch"/>
    <property type="match status" value="1"/>
</dbReference>